<accession>A0A9D7FWG7</accession>
<evidence type="ECO:0000313" key="1">
    <source>
        <dbReference type="EMBL" id="MBK5072211.1"/>
    </source>
</evidence>
<proteinExistence type="predicted"/>
<protein>
    <submittedName>
        <fullName evidence="2">Helix-turn-helix domain-containing protein</fullName>
    </submittedName>
</protein>
<evidence type="ECO:0000313" key="2">
    <source>
        <dbReference type="EMBL" id="MBK5175520.1"/>
    </source>
</evidence>
<evidence type="ECO:0000313" key="4">
    <source>
        <dbReference type="Proteomes" id="UP001296969"/>
    </source>
</evidence>
<sequence>MKRTDNLKHKVLFSIPVASHSTAIATVKPLPPQRKITGHKQTDAYLWVLDVIKTNEPAHLDSAEEALNKLKITPKEAQKRYSDYLMASGANPMKIVFSTMNIDDPAAYLRGARKNIEKAAKVRAVFSTYEAALEDTEAEKRIKASEQYIDDHFWGWTTSERKAKSISGSRMFEIDDQRRASVNGYCDALPEPETLSDVVREFEYWDWLYGVRDVAYRELGDEYGYSEHHESVSDRENYLEKLLATIKPVSRQEAIDVCKWVLDNELLNDLGERTNSIILNLVGECG</sequence>
<dbReference type="EMBL" id="JADRCQ010000001">
    <property type="protein sequence ID" value="MBK5072211.1"/>
    <property type="molecule type" value="Genomic_DNA"/>
</dbReference>
<evidence type="ECO:0000313" key="3">
    <source>
        <dbReference type="Proteomes" id="UP000807542"/>
    </source>
</evidence>
<dbReference type="AlphaFoldDB" id="A0A9D7FWG7"/>
<keyword evidence="4" id="KW-1185">Reference proteome</keyword>
<dbReference type="Proteomes" id="UP000807542">
    <property type="component" value="Unassembled WGS sequence"/>
</dbReference>
<gene>
    <name evidence="2" type="ORF">I2492_04170</name>
    <name evidence="1" type="ORF">I2493_04170</name>
</gene>
<dbReference type="RefSeq" id="WP_228397377.1">
    <property type="nucleotide sequence ID" value="NZ_JADRCP010000001.1"/>
</dbReference>
<dbReference type="EMBL" id="JADRCP010000001">
    <property type="protein sequence ID" value="MBK5175520.1"/>
    <property type="molecule type" value="Genomic_DNA"/>
</dbReference>
<organism evidence="2 3">
    <name type="scientific">Limnobaculum xujianqingii</name>
    <dbReference type="NCBI Taxonomy" id="2738837"/>
    <lineage>
        <taxon>Bacteria</taxon>
        <taxon>Pseudomonadati</taxon>
        <taxon>Pseudomonadota</taxon>
        <taxon>Gammaproteobacteria</taxon>
        <taxon>Enterobacterales</taxon>
        <taxon>Budviciaceae</taxon>
        <taxon>Limnobaculum</taxon>
    </lineage>
</organism>
<dbReference type="Proteomes" id="UP001296969">
    <property type="component" value="Unassembled WGS sequence"/>
</dbReference>
<comment type="caution">
    <text evidence="2">The sequence shown here is derived from an EMBL/GenBank/DDBJ whole genome shotgun (WGS) entry which is preliminary data.</text>
</comment>
<reference evidence="2 4" key="1">
    <citation type="submission" date="2020-11" db="EMBL/GenBank/DDBJ databases">
        <title>Insectihabitans protaetiae gen. nov. sp. nov. and Insectihabitans allomyrinae sp. nov., isolated from larvae of Protaetia brevitarsis seulensis and Allomyrina dichotoma, respectively.</title>
        <authorList>
            <person name="Lee S.D."/>
            <person name="Byeon Y.-S."/>
            <person name="Kim S.-M."/>
            <person name="Yang H.L."/>
            <person name="Kim I.S."/>
        </authorList>
    </citation>
    <scope>NUCLEOTIDE SEQUENCE</scope>
    <source>
        <strain evidence="2">CWB-B4</strain>
        <strain evidence="1 4">CWB-B43</strain>
    </source>
</reference>
<name>A0A9D7FWG7_9GAMM</name>